<gene>
    <name evidence="4" type="ORF">HUW51_23320</name>
</gene>
<evidence type="ECO:0000313" key="5">
    <source>
        <dbReference type="Proteomes" id="UP000515237"/>
    </source>
</evidence>
<dbReference type="Pfam" id="PF03629">
    <property type="entry name" value="SASA"/>
    <property type="match status" value="1"/>
</dbReference>
<evidence type="ECO:0000313" key="4">
    <source>
        <dbReference type="EMBL" id="QNF35494.1"/>
    </source>
</evidence>
<name>A0A7G7GEB0_9BACT</name>
<dbReference type="AlphaFoldDB" id="A0A7G7GEB0"/>
<dbReference type="InterPro" id="IPR005181">
    <property type="entry name" value="SASA"/>
</dbReference>
<protein>
    <submittedName>
        <fullName evidence="4">Sialate O-acetylesterase</fullName>
    </submittedName>
</protein>
<sequence>MKYLFLLLLLIGLHSTEFQDDPTRTQNFPKAEVRVKDLPKKEKVWVFILAGQSNMAGRGQVEPQDTIPNSRIFTINKQNQLILAKEPLHFYEPNLTGLDCGLSFGRTLLPQIPPDVSILLVPTAVGGSSISQWLGDSTHRQVPLLTNFKEKVALAQKLGKIQGILWHQGESDANPKDIPLYQSRLTSLFAQLRTITKNKNLPIVAGELGLFSQNPESWLKINQQLRNYAKIDKNYRIVSTADLSHKGDSIHFNSTGQRILGQRFAQEYLKFKKINSAN</sequence>
<evidence type="ECO:0000256" key="2">
    <source>
        <dbReference type="SAM" id="SignalP"/>
    </source>
</evidence>
<keyword evidence="2" id="KW-0732">Signal</keyword>
<dbReference type="PANTHER" id="PTHR31988">
    <property type="entry name" value="ESTERASE, PUTATIVE (DUF303)-RELATED"/>
    <property type="match status" value="1"/>
</dbReference>
<keyword evidence="5" id="KW-1185">Reference proteome</keyword>
<dbReference type="Gene3D" id="3.40.50.1110">
    <property type="entry name" value="SGNH hydrolase"/>
    <property type="match status" value="1"/>
</dbReference>
<dbReference type="KEGG" id="aswu:HUW51_23320"/>
<dbReference type="PANTHER" id="PTHR31988:SF19">
    <property type="entry name" value="9-O-ACETYL-N-ACETYLNEURAMINIC ACID DEACETYLASE-RELATED"/>
    <property type="match status" value="1"/>
</dbReference>
<feature type="chain" id="PRO_5029018871" evidence="2">
    <location>
        <begin position="20"/>
        <end position="278"/>
    </location>
</feature>
<reference evidence="4 5" key="1">
    <citation type="journal article" date="2018" name="Int. J. Syst. Evol. Microbiol.">
        <title>Adhaeribacter swui sp. nov., isolated from wet mud.</title>
        <authorList>
            <person name="Kim D.U."/>
            <person name="Kim K.W."/>
            <person name="Kang M.S."/>
            <person name="Kim J.Y."/>
            <person name="Jang J.H."/>
            <person name="Kim M.K."/>
        </authorList>
    </citation>
    <scope>NUCLEOTIDE SEQUENCE [LARGE SCALE GENOMIC DNA]</scope>
    <source>
        <strain evidence="4 5">KCTC 52873</strain>
    </source>
</reference>
<dbReference type="SUPFAM" id="SSF52266">
    <property type="entry name" value="SGNH hydrolase"/>
    <property type="match status" value="1"/>
</dbReference>
<dbReference type="InterPro" id="IPR052940">
    <property type="entry name" value="Carb_Esterase_6"/>
</dbReference>
<keyword evidence="1" id="KW-0378">Hydrolase</keyword>
<accession>A0A7G7GEB0</accession>
<dbReference type="GO" id="GO:0016788">
    <property type="term" value="F:hydrolase activity, acting on ester bonds"/>
    <property type="evidence" value="ECO:0007669"/>
    <property type="project" value="UniProtKB-ARBA"/>
</dbReference>
<feature type="domain" description="Sialate O-acetylesterase" evidence="3">
    <location>
        <begin position="44"/>
        <end position="270"/>
    </location>
</feature>
<dbReference type="Proteomes" id="UP000515237">
    <property type="component" value="Chromosome"/>
</dbReference>
<evidence type="ECO:0000256" key="1">
    <source>
        <dbReference type="ARBA" id="ARBA00022801"/>
    </source>
</evidence>
<proteinExistence type="predicted"/>
<feature type="signal peptide" evidence="2">
    <location>
        <begin position="1"/>
        <end position="19"/>
    </location>
</feature>
<organism evidence="4 5">
    <name type="scientific">Adhaeribacter swui</name>
    <dbReference type="NCBI Taxonomy" id="2086471"/>
    <lineage>
        <taxon>Bacteria</taxon>
        <taxon>Pseudomonadati</taxon>
        <taxon>Bacteroidota</taxon>
        <taxon>Cytophagia</taxon>
        <taxon>Cytophagales</taxon>
        <taxon>Hymenobacteraceae</taxon>
        <taxon>Adhaeribacter</taxon>
    </lineage>
</organism>
<evidence type="ECO:0000259" key="3">
    <source>
        <dbReference type="Pfam" id="PF03629"/>
    </source>
</evidence>
<dbReference type="EMBL" id="CP055156">
    <property type="protein sequence ID" value="QNF35494.1"/>
    <property type="molecule type" value="Genomic_DNA"/>
</dbReference>
<dbReference type="InterPro" id="IPR036514">
    <property type="entry name" value="SGNH_hydro_sf"/>
</dbReference>
<dbReference type="RefSeq" id="WP_185271986.1">
    <property type="nucleotide sequence ID" value="NZ_CP055156.1"/>
</dbReference>